<proteinExistence type="predicted"/>
<dbReference type="EMBL" id="JACMSC010000022">
    <property type="protein sequence ID" value="KAG6469028.1"/>
    <property type="molecule type" value="Genomic_DNA"/>
</dbReference>
<evidence type="ECO:0000313" key="2">
    <source>
        <dbReference type="Proteomes" id="UP000734854"/>
    </source>
</evidence>
<evidence type="ECO:0000313" key="1">
    <source>
        <dbReference type="EMBL" id="KAG6469028.1"/>
    </source>
</evidence>
<reference evidence="1 2" key="1">
    <citation type="submission" date="2020-08" db="EMBL/GenBank/DDBJ databases">
        <title>Plant Genome Project.</title>
        <authorList>
            <person name="Zhang R.-G."/>
        </authorList>
    </citation>
    <scope>NUCLEOTIDE SEQUENCE [LARGE SCALE GENOMIC DNA]</scope>
    <source>
        <tissue evidence="1">Rhizome</tissue>
    </source>
</reference>
<dbReference type="Proteomes" id="UP000734854">
    <property type="component" value="Unassembled WGS sequence"/>
</dbReference>
<keyword evidence="2" id="KW-1185">Reference proteome</keyword>
<organism evidence="1 2">
    <name type="scientific">Zingiber officinale</name>
    <name type="common">Ginger</name>
    <name type="synonym">Amomum zingiber</name>
    <dbReference type="NCBI Taxonomy" id="94328"/>
    <lineage>
        <taxon>Eukaryota</taxon>
        <taxon>Viridiplantae</taxon>
        <taxon>Streptophyta</taxon>
        <taxon>Embryophyta</taxon>
        <taxon>Tracheophyta</taxon>
        <taxon>Spermatophyta</taxon>
        <taxon>Magnoliopsida</taxon>
        <taxon>Liliopsida</taxon>
        <taxon>Zingiberales</taxon>
        <taxon>Zingiberaceae</taxon>
        <taxon>Zingiber</taxon>
    </lineage>
</organism>
<comment type="caution">
    <text evidence="1">The sequence shown here is derived from an EMBL/GenBank/DDBJ whole genome shotgun (WGS) entry which is preliminary data.</text>
</comment>
<protein>
    <submittedName>
        <fullName evidence="1">Uncharacterized protein</fullName>
    </submittedName>
</protein>
<name>A0A8J5BZ08_ZINOF</name>
<dbReference type="AlphaFoldDB" id="A0A8J5BZ08"/>
<gene>
    <name evidence="1" type="ORF">ZIOFF_073725</name>
</gene>
<sequence length="135" mass="15435">MRREDVVEDAGFDVAKDDLSEIENQNLEFAGIFGKQMLVNSLPVQFSDEIQKWKAESVLKSKSANSEWEIVKWTCDKQFWNLIQKVVCANFKSESEYEGVANLQDAQDTNDICKSSETLDLISDIREFDSTLKTV</sequence>
<accession>A0A8J5BZ08</accession>